<dbReference type="InterPro" id="IPR043143">
    <property type="entry name" value="Mal/L-sulf/L-lact_DH-like_NADP"/>
</dbReference>
<proteinExistence type="inferred from homology"/>
<dbReference type="InterPro" id="IPR003767">
    <property type="entry name" value="Malate/L-lactate_DH-like"/>
</dbReference>
<dbReference type="Proteomes" id="UP001300096">
    <property type="component" value="Unassembled WGS sequence"/>
</dbReference>
<organism evidence="3 4">
    <name type="scientific">Microbacterium croceum</name>
    <dbReference type="NCBI Taxonomy" id="2851645"/>
    <lineage>
        <taxon>Bacteria</taxon>
        <taxon>Bacillati</taxon>
        <taxon>Actinomycetota</taxon>
        <taxon>Actinomycetes</taxon>
        <taxon>Micrococcales</taxon>
        <taxon>Microbacteriaceae</taxon>
        <taxon>Microbacterium</taxon>
    </lineage>
</organism>
<dbReference type="PANTHER" id="PTHR11091">
    <property type="entry name" value="OXIDOREDUCTASE-RELATED"/>
    <property type="match status" value="1"/>
</dbReference>
<reference evidence="3 4" key="1">
    <citation type="submission" date="2021-06" db="EMBL/GenBank/DDBJ databases">
        <title>Genome-based taxonomic framework of Microbacterium strains isolated from marine environment, the description of four new species and reclassification of four preexisting species.</title>
        <authorList>
            <person name="Lee S.D."/>
            <person name="Kim S.-M."/>
            <person name="Byeon Y.-S."/>
            <person name="Yang H.L."/>
            <person name="Kim I.S."/>
        </authorList>
    </citation>
    <scope>NUCLEOTIDE SEQUENCE [LARGE SCALE GENOMIC DNA]</scope>
    <source>
        <strain evidence="3 4">SSW1-49</strain>
    </source>
</reference>
<evidence type="ECO:0000256" key="2">
    <source>
        <dbReference type="ARBA" id="ARBA00023002"/>
    </source>
</evidence>
<accession>A0ABT0FGN4</accession>
<evidence type="ECO:0000313" key="3">
    <source>
        <dbReference type="EMBL" id="MCK2036872.1"/>
    </source>
</evidence>
<dbReference type="InterPro" id="IPR036111">
    <property type="entry name" value="Mal/L-sulfo/L-lacto_DH-like_sf"/>
</dbReference>
<gene>
    <name evidence="3" type="ORF">KZC51_12090</name>
</gene>
<evidence type="ECO:0000256" key="1">
    <source>
        <dbReference type="ARBA" id="ARBA00006056"/>
    </source>
</evidence>
<evidence type="ECO:0000313" key="4">
    <source>
        <dbReference type="Proteomes" id="UP001300096"/>
    </source>
</evidence>
<protein>
    <submittedName>
        <fullName evidence="3">Ldh family oxidoreductase</fullName>
    </submittedName>
</protein>
<dbReference type="InterPro" id="IPR043144">
    <property type="entry name" value="Mal/L-sulf/L-lact_DH-like_ah"/>
</dbReference>
<dbReference type="Pfam" id="PF02615">
    <property type="entry name" value="Ldh_2"/>
    <property type="match status" value="1"/>
</dbReference>
<comment type="similarity">
    <text evidence="1">Belongs to the LDH2/MDH2 oxidoreductase family.</text>
</comment>
<dbReference type="PANTHER" id="PTHR11091:SF0">
    <property type="entry name" value="MALATE DEHYDROGENASE"/>
    <property type="match status" value="1"/>
</dbReference>
<dbReference type="Gene3D" id="3.30.1370.60">
    <property type="entry name" value="Hypothetical oxidoreductase yiak, domain 2"/>
    <property type="match status" value="1"/>
</dbReference>
<sequence length="324" mass="32315">MRVTTARLLSDLRRTLHSAAPAADAEDVALAALWLVQAEQLGLGQFGITMLVRELDRLGADEGAPPLNVADDAPIGSIDATAVPGVVALASAVRRVSAGVTAHGLALVGIRGAGALGVLGLAARTLASRGTVALVAAQSPAAVAPWGARAAAIGTNPLAIAVPRAEGTPLVVDYATSSLTLAAVHEARRTGAQLPERSALDAAGEPTTDPAAVAAVLPTGLVGSLTGLVVELLAGVAVGGRVTDPDARMTRGAVIVAFEPARAGGTDTEAAAAALDRDWRAAGGHLPARFDVLGDGKDDLPDTLDIDDDAAAWLSDRVAGSPPA</sequence>
<dbReference type="RefSeq" id="WP_247630204.1">
    <property type="nucleotide sequence ID" value="NZ_JAHWXN010000001.1"/>
</dbReference>
<dbReference type="SUPFAM" id="SSF89733">
    <property type="entry name" value="L-sulfolactate dehydrogenase-like"/>
    <property type="match status" value="1"/>
</dbReference>
<keyword evidence="2" id="KW-0560">Oxidoreductase</keyword>
<dbReference type="Gene3D" id="1.10.1530.10">
    <property type="match status" value="1"/>
</dbReference>
<dbReference type="EMBL" id="JAHWXN010000001">
    <property type="protein sequence ID" value="MCK2036872.1"/>
    <property type="molecule type" value="Genomic_DNA"/>
</dbReference>
<comment type="caution">
    <text evidence="3">The sequence shown here is derived from an EMBL/GenBank/DDBJ whole genome shotgun (WGS) entry which is preliminary data.</text>
</comment>
<keyword evidence="4" id="KW-1185">Reference proteome</keyword>
<name>A0ABT0FGN4_9MICO</name>